<evidence type="ECO:0000256" key="2">
    <source>
        <dbReference type="ARBA" id="ARBA00022475"/>
    </source>
</evidence>
<dbReference type="Proteomes" id="UP000095552">
    <property type="component" value="Unassembled WGS sequence"/>
</dbReference>
<reference evidence="7 8" key="1">
    <citation type="submission" date="2016-08" db="EMBL/GenBank/DDBJ databases">
        <title>Draft genome of Fabibacter sp. strain SK-8.</title>
        <authorList>
            <person name="Wong S.-K."/>
            <person name="Hamasaki K."/>
            <person name="Yoshizawa S."/>
        </authorList>
    </citation>
    <scope>NUCLEOTIDE SEQUENCE [LARGE SCALE GENOMIC DNA]</scope>
    <source>
        <strain evidence="7 8">SK-8</strain>
    </source>
</reference>
<evidence type="ECO:0000313" key="8">
    <source>
        <dbReference type="Proteomes" id="UP000095552"/>
    </source>
</evidence>
<dbReference type="GO" id="GO:0005886">
    <property type="term" value="C:plasma membrane"/>
    <property type="evidence" value="ECO:0007669"/>
    <property type="project" value="UniProtKB-SubCell"/>
</dbReference>
<gene>
    <name evidence="7" type="ORF">BFP71_01330</name>
</gene>
<comment type="subcellular location">
    <subcellularLocation>
        <location evidence="1">Cell inner membrane</location>
    </subcellularLocation>
</comment>
<dbReference type="CDD" id="cd07984">
    <property type="entry name" value="LPLAT_LABLAT-like"/>
    <property type="match status" value="1"/>
</dbReference>
<keyword evidence="3" id="KW-0997">Cell inner membrane</keyword>
<evidence type="ECO:0000313" key="7">
    <source>
        <dbReference type="EMBL" id="OEK06347.1"/>
    </source>
</evidence>
<proteinExistence type="predicted"/>
<evidence type="ECO:0000256" key="1">
    <source>
        <dbReference type="ARBA" id="ARBA00004533"/>
    </source>
</evidence>
<dbReference type="GO" id="GO:0016746">
    <property type="term" value="F:acyltransferase activity"/>
    <property type="evidence" value="ECO:0007669"/>
    <property type="project" value="UniProtKB-KW"/>
</dbReference>
<sequence length="290" mass="33813">MFFVKLLSYLPSWCLYPFAEAGAFLAYHILKYRKGVVMENLKTAFPEKPDVELKKIARQFYRHFCQVFVEMILAYSYKKKDWQKRMKLINSEEVLHYLDKGVPTILVSGHVANWEWPAFSVGSQLGYPIEFLYKSVDNGYFESIMHRLRTRHGGTPIPKDNALREIVKRKNQPRVIGIIGDQLPAMGTEKQWIDFLNQETAFYVGAERIAKLTKYVVFYASVKRVGLGKYEMCVKEIAAPPYNKEDLNITANYVSALEETIRENPSDYLWSHKRWKYTKAQEQAALNQVN</sequence>
<dbReference type="RefSeq" id="WP_069833658.1">
    <property type="nucleotide sequence ID" value="NZ_MDGQ01000003.1"/>
</dbReference>
<dbReference type="EMBL" id="MDGQ01000003">
    <property type="protein sequence ID" value="OEK06347.1"/>
    <property type="molecule type" value="Genomic_DNA"/>
</dbReference>
<evidence type="ECO:0000256" key="6">
    <source>
        <dbReference type="ARBA" id="ARBA00023315"/>
    </source>
</evidence>
<dbReference type="AlphaFoldDB" id="A0A1E5T4V7"/>
<evidence type="ECO:0000256" key="5">
    <source>
        <dbReference type="ARBA" id="ARBA00023136"/>
    </source>
</evidence>
<keyword evidence="4" id="KW-0808">Transferase</keyword>
<accession>A0A1E5T4V7</accession>
<organism evidence="7 8">
    <name type="scientific">Roseivirga misakiensis</name>
    <dbReference type="NCBI Taxonomy" id="1563681"/>
    <lineage>
        <taxon>Bacteria</taxon>
        <taxon>Pseudomonadati</taxon>
        <taxon>Bacteroidota</taxon>
        <taxon>Cytophagia</taxon>
        <taxon>Cytophagales</taxon>
        <taxon>Roseivirgaceae</taxon>
        <taxon>Roseivirga</taxon>
    </lineage>
</organism>
<evidence type="ECO:0000256" key="3">
    <source>
        <dbReference type="ARBA" id="ARBA00022519"/>
    </source>
</evidence>
<dbReference type="PANTHER" id="PTHR30606:SF10">
    <property type="entry name" value="PHOSPHATIDYLINOSITOL MANNOSIDE ACYLTRANSFERASE"/>
    <property type="match status" value="1"/>
</dbReference>
<dbReference type="Pfam" id="PF03279">
    <property type="entry name" value="Lip_A_acyltrans"/>
    <property type="match status" value="1"/>
</dbReference>
<dbReference type="InterPro" id="IPR004960">
    <property type="entry name" value="LipA_acyltrans"/>
</dbReference>
<keyword evidence="8" id="KW-1185">Reference proteome</keyword>
<dbReference type="OrthoDB" id="9801955at2"/>
<evidence type="ECO:0008006" key="9">
    <source>
        <dbReference type="Google" id="ProtNLM"/>
    </source>
</evidence>
<name>A0A1E5T4V7_9BACT</name>
<evidence type="ECO:0000256" key="4">
    <source>
        <dbReference type="ARBA" id="ARBA00022679"/>
    </source>
</evidence>
<dbReference type="STRING" id="1563681.BFP71_01330"/>
<dbReference type="GO" id="GO:0009247">
    <property type="term" value="P:glycolipid biosynthetic process"/>
    <property type="evidence" value="ECO:0007669"/>
    <property type="project" value="UniProtKB-ARBA"/>
</dbReference>
<protein>
    <recommendedName>
        <fullName evidence="9">Lipid A biosynthesis acyltransferase</fullName>
    </recommendedName>
</protein>
<keyword evidence="2" id="KW-1003">Cell membrane</keyword>
<keyword evidence="5" id="KW-0472">Membrane</keyword>
<keyword evidence="6" id="KW-0012">Acyltransferase</keyword>
<comment type="caution">
    <text evidence="7">The sequence shown here is derived from an EMBL/GenBank/DDBJ whole genome shotgun (WGS) entry which is preliminary data.</text>
</comment>
<dbReference type="PANTHER" id="PTHR30606">
    <property type="entry name" value="LIPID A BIOSYNTHESIS LAUROYL ACYLTRANSFERASE"/>
    <property type="match status" value="1"/>
</dbReference>